<evidence type="ECO:0000256" key="1">
    <source>
        <dbReference type="SAM" id="MobiDB-lite"/>
    </source>
</evidence>
<keyword evidence="3" id="KW-1185">Reference proteome</keyword>
<reference evidence="2" key="1">
    <citation type="journal article" date="2022" name="bioRxiv">
        <title>Sequencing and chromosome-scale assembly of the giantPleurodeles waltlgenome.</title>
        <authorList>
            <person name="Brown T."/>
            <person name="Elewa A."/>
            <person name="Iarovenko S."/>
            <person name="Subramanian E."/>
            <person name="Araus A.J."/>
            <person name="Petzold A."/>
            <person name="Susuki M."/>
            <person name="Suzuki K.-i.T."/>
            <person name="Hayashi T."/>
            <person name="Toyoda A."/>
            <person name="Oliveira C."/>
            <person name="Osipova E."/>
            <person name="Leigh N.D."/>
            <person name="Simon A."/>
            <person name="Yun M.H."/>
        </authorList>
    </citation>
    <scope>NUCLEOTIDE SEQUENCE</scope>
    <source>
        <strain evidence="2">20211129_DDA</strain>
        <tissue evidence="2">Liver</tissue>
    </source>
</reference>
<feature type="region of interest" description="Disordered" evidence="1">
    <location>
        <begin position="1"/>
        <end position="31"/>
    </location>
</feature>
<dbReference type="EMBL" id="JANPWB010000009">
    <property type="protein sequence ID" value="KAJ1151944.1"/>
    <property type="molecule type" value="Genomic_DNA"/>
</dbReference>
<evidence type="ECO:0000313" key="3">
    <source>
        <dbReference type="Proteomes" id="UP001066276"/>
    </source>
</evidence>
<sequence>MERKRIHFVKQQETRRSEKQQQKPNEPRESETAVLFKYMKGSLWSIDGKINNLTRVIDQVQEQRDTQDTSLMVAVTRISDVEASHCEASHTLSKLIRKIKTVKQMNKNTEVHL</sequence>
<accession>A0AAV7RI67</accession>
<feature type="compositionally biased region" description="Basic and acidic residues" evidence="1">
    <location>
        <begin position="10"/>
        <end position="31"/>
    </location>
</feature>
<name>A0AAV7RI67_PLEWA</name>
<comment type="caution">
    <text evidence="2">The sequence shown here is derived from an EMBL/GenBank/DDBJ whole genome shotgun (WGS) entry which is preliminary data.</text>
</comment>
<organism evidence="2 3">
    <name type="scientific">Pleurodeles waltl</name>
    <name type="common">Iberian ribbed newt</name>
    <dbReference type="NCBI Taxonomy" id="8319"/>
    <lineage>
        <taxon>Eukaryota</taxon>
        <taxon>Metazoa</taxon>
        <taxon>Chordata</taxon>
        <taxon>Craniata</taxon>
        <taxon>Vertebrata</taxon>
        <taxon>Euteleostomi</taxon>
        <taxon>Amphibia</taxon>
        <taxon>Batrachia</taxon>
        <taxon>Caudata</taxon>
        <taxon>Salamandroidea</taxon>
        <taxon>Salamandridae</taxon>
        <taxon>Pleurodelinae</taxon>
        <taxon>Pleurodeles</taxon>
    </lineage>
</organism>
<protein>
    <submittedName>
        <fullName evidence="2">Uncharacterized protein</fullName>
    </submittedName>
</protein>
<dbReference type="AlphaFoldDB" id="A0AAV7RI67"/>
<proteinExistence type="predicted"/>
<gene>
    <name evidence="2" type="ORF">NDU88_004723</name>
</gene>
<evidence type="ECO:0000313" key="2">
    <source>
        <dbReference type="EMBL" id="KAJ1151944.1"/>
    </source>
</evidence>
<dbReference type="Proteomes" id="UP001066276">
    <property type="component" value="Chromosome 5"/>
</dbReference>